<gene>
    <name evidence="2" type="ORF">PbB2_02948</name>
</gene>
<dbReference type="Pfam" id="PF12728">
    <property type="entry name" value="HTH_17"/>
    <property type="match status" value="1"/>
</dbReference>
<evidence type="ECO:0000259" key="1">
    <source>
        <dbReference type="Pfam" id="PF12728"/>
    </source>
</evidence>
<dbReference type="InterPro" id="IPR036388">
    <property type="entry name" value="WH-like_DNA-bd_sf"/>
</dbReference>
<dbReference type="InterPro" id="IPR009061">
    <property type="entry name" value="DNA-bd_dom_put_sf"/>
</dbReference>
<feature type="domain" description="Helix-turn-helix" evidence="1">
    <location>
        <begin position="13"/>
        <end position="63"/>
    </location>
</feature>
<dbReference type="OrthoDB" id="9806994at2"/>
<organism evidence="2 3">
    <name type="scientific">Candidatus Phycosocius bacilliformis</name>
    <dbReference type="NCBI Taxonomy" id="1445552"/>
    <lineage>
        <taxon>Bacteria</taxon>
        <taxon>Pseudomonadati</taxon>
        <taxon>Pseudomonadota</taxon>
        <taxon>Alphaproteobacteria</taxon>
        <taxon>Caulobacterales</taxon>
        <taxon>Caulobacterales incertae sedis</taxon>
        <taxon>Candidatus Phycosocius</taxon>
    </lineage>
</organism>
<reference evidence="2 3" key="1">
    <citation type="journal article" date="2018" name="Genome Announc.">
        <title>Draft Genome Sequence of "Candidatus Phycosocius bacilliformis," an Alphaproteobacterial Ectosymbiont of the Hydrocarbon-Producing Green Alga Botryococcus braunii.</title>
        <authorList>
            <person name="Tanabe Y."/>
            <person name="Yamaguchi H."/>
            <person name="Watanabe M.M."/>
        </authorList>
    </citation>
    <scope>NUCLEOTIDE SEQUENCE [LARGE SCALE GENOMIC DNA]</scope>
    <source>
        <strain evidence="2 3">BOTRYCO-2</strain>
    </source>
</reference>
<sequence>METTQKRNPSLELGPKQAAYWLGVSVRTMEDWRARGEGPPYYKVGGAIRYSIAELEAWFEGRRVIPERPYGPKMLTGRNCRRIAKTLGPSSQSRNTDA</sequence>
<evidence type="ECO:0000313" key="3">
    <source>
        <dbReference type="Proteomes" id="UP000245086"/>
    </source>
</evidence>
<dbReference type="EMBL" id="BFBR01000011">
    <property type="protein sequence ID" value="GBF59256.1"/>
    <property type="molecule type" value="Genomic_DNA"/>
</dbReference>
<dbReference type="AlphaFoldDB" id="A0A2P2EDX1"/>
<evidence type="ECO:0000313" key="2">
    <source>
        <dbReference type="EMBL" id="GBF59256.1"/>
    </source>
</evidence>
<dbReference type="Gene3D" id="1.10.10.10">
    <property type="entry name" value="Winged helix-like DNA-binding domain superfamily/Winged helix DNA-binding domain"/>
    <property type="match status" value="1"/>
</dbReference>
<dbReference type="RefSeq" id="WP_108986143.1">
    <property type="nucleotide sequence ID" value="NZ_BFBR01000011.1"/>
</dbReference>
<protein>
    <recommendedName>
        <fullName evidence="1">Helix-turn-helix domain-containing protein</fullName>
    </recommendedName>
</protein>
<dbReference type="SUPFAM" id="SSF46955">
    <property type="entry name" value="Putative DNA-binding domain"/>
    <property type="match status" value="1"/>
</dbReference>
<dbReference type="Proteomes" id="UP000245086">
    <property type="component" value="Unassembled WGS sequence"/>
</dbReference>
<comment type="caution">
    <text evidence="2">The sequence shown here is derived from an EMBL/GenBank/DDBJ whole genome shotgun (WGS) entry which is preliminary data.</text>
</comment>
<dbReference type="InterPro" id="IPR041657">
    <property type="entry name" value="HTH_17"/>
</dbReference>
<proteinExistence type="predicted"/>
<accession>A0A2P2EDX1</accession>
<keyword evidence="3" id="KW-1185">Reference proteome</keyword>
<name>A0A2P2EDX1_9PROT</name>